<dbReference type="Proteomes" id="UP000220133">
    <property type="component" value="Chromosome"/>
</dbReference>
<keyword evidence="3" id="KW-1185">Reference proteome</keyword>
<keyword evidence="1" id="KW-1133">Transmembrane helix</keyword>
<name>A0A291QP45_9BACT</name>
<keyword evidence="1" id="KW-0472">Membrane</keyword>
<evidence type="ECO:0000313" key="3">
    <source>
        <dbReference type="Proteomes" id="UP000220133"/>
    </source>
</evidence>
<gene>
    <name evidence="2" type="ORF">COR50_00560</name>
</gene>
<dbReference type="OrthoDB" id="952577at2"/>
<feature type="transmembrane region" description="Helical" evidence="1">
    <location>
        <begin position="107"/>
        <end position="131"/>
    </location>
</feature>
<accession>A0A291QP45</accession>
<organism evidence="2 3">
    <name type="scientific">Chitinophaga caeni</name>
    <dbReference type="NCBI Taxonomy" id="2029983"/>
    <lineage>
        <taxon>Bacteria</taxon>
        <taxon>Pseudomonadati</taxon>
        <taxon>Bacteroidota</taxon>
        <taxon>Chitinophagia</taxon>
        <taxon>Chitinophagales</taxon>
        <taxon>Chitinophagaceae</taxon>
        <taxon>Chitinophaga</taxon>
    </lineage>
</organism>
<keyword evidence="1" id="KW-0812">Transmembrane</keyword>
<dbReference type="RefSeq" id="WP_098192159.1">
    <property type="nucleotide sequence ID" value="NZ_CP023777.1"/>
</dbReference>
<proteinExistence type="predicted"/>
<protein>
    <recommendedName>
        <fullName evidence="4">Anti-sigma factor</fullName>
    </recommendedName>
</protein>
<reference evidence="2 3" key="1">
    <citation type="submission" date="2017-10" db="EMBL/GenBank/DDBJ databases">
        <title>Paenichitinophaga pekingensis gen. nov., sp. nov., isolated from activated sludge.</title>
        <authorList>
            <person name="Jin D."/>
            <person name="Kong X."/>
            <person name="Deng Y."/>
            <person name="Bai Z."/>
        </authorList>
    </citation>
    <scope>NUCLEOTIDE SEQUENCE [LARGE SCALE GENOMIC DNA]</scope>
    <source>
        <strain evidence="2 3">13</strain>
    </source>
</reference>
<dbReference type="EMBL" id="CP023777">
    <property type="protein sequence ID" value="ATL45769.1"/>
    <property type="molecule type" value="Genomic_DNA"/>
</dbReference>
<dbReference type="KEGG" id="cbae:COR50_00560"/>
<dbReference type="AlphaFoldDB" id="A0A291QP45"/>
<evidence type="ECO:0000313" key="2">
    <source>
        <dbReference type="EMBL" id="ATL45769.1"/>
    </source>
</evidence>
<sequence>MDLKDYISSGIIESYVLGLATPDEEKELDQMRRLFPELNTEIQSVEKKVESLAFAEAVMPPAQTRNEIVQRIDWHEGNNNTRNNDNSNYTFINLNPNSQDNITVHKWWRIAFITLVVLSKIFLFFAILYYLKFKQAEENKSSQAAPATTTVQQPVTQP</sequence>
<evidence type="ECO:0008006" key="4">
    <source>
        <dbReference type="Google" id="ProtNLM"/>
    </source>
</evidence>
<evidence type="ECO:0000256" key="1">
    <source>
        <dbReference type="SAM" id="Phobius"/>
    </source>
</evidence>